<sequence length="348" mass="40137">MAASTQLVRDKVTAGMEIPPFPYKREFIDPEELWKNAVSLDLVRVEVITLPKDMNSWRSIPRGFEWKFQGETVAFVTTEPCYSMVNKLVDYFSEEARMHASRKDRMSPYDYYMTHYPEILTQAQQYQSVARTKGDDRPLKHWLREAVYLNGKGLECTTFKIAVTKALFRYFGSKVVLDPSAGWGDRCLGAAAAGVTIYHGVDPNPRLRKAYDEMIGFIHAHNPELQYSIVSEDFLKVELTPGSYDTIFTSPPFFDFEIYSDDPKQSVHGRGTIDKWTNEFFYPYLRKAWDALATGGYFIIYMSDTKAGKYASNMHQFVTKDLKGNFLGIIALTDEEKSYGYPIWCWRK</sequence>
<protein>
    <submittedName>
        <fullName evidence="1">Uncharacterized protein</fullName>
    </submittedName>
</protein>
<reference evidence="1" key="1">
    <citation type="journal article" date="2020" name="Nature">
        <title>Giant virus diversity and host interactions through global metagenomics.</title>
        <authorList>
            <person name="Schulz F."/>
            <person name="Roux S."/>
            <person name="Paez-Espino D."/>
            <person name="Jungbluth S."/>
            <person name="Walsh D.A."/>
            <person name="Denef V.J."/>
            <person name="McMahon K.D."/>
            <person name="Konstantinidis K.T."/>
            <person name="Eloe-Fadrosh E.A."/>
            <person name="Kyrpides N.C."/>
            <person name="Woyke T."/>
        </authorList>
    </citation>
    <scope>NUCLEOTIDE SEQUENCE</scope>
    <source>
        <strain evidence="1">GVMAG-M-3300025572-1</strain>
    </source>
</reference>
<proteinExistence type="predicted"/>
<dbReference type="EMBL" id="MN740283">
    <property type="protein sequence ID" value="QHT97696.1"/>
    <property type="molecule type" value="Genomic_DNA"/>
</dbReference>
<dbReference type="Gene3D" id="3.40.50.150">
    <property type="entry name" value="Vaccinia Virus protein VP39"/>
    <property type="match status" value="1"/>
</dbReference>
<dbReference type="CDD" id="cd02440">
    <property type="entry name" value="AdoMet_MTases"/>
    <property type="match status" value="1"/>
</dbReference>
<name>A0A6C0IZ24_9ZZZZ</name>
<dbReference type="SUPFAM" id="SSF53335">
    <property type="entry name" value="S-adenosyl-L-methionine-dependent methyltransferases"/>
    <property type="match status" value="1"/>
</dbReference>
<accession>A0A6C0IZ24</accession>
<dbReference type="AlphaFoldDB" id="A0A6C0IZ24"/>
<dbReference type="InterPro" id="IPR029063">
    <property type="entry name" value="SAM-dependent_MTases_sf"/>
</dbReference>
<evidence type="ECO:0000313" key="1">
    <source>
        <dbReference type="EMBL" id="QHT97696.1"/>
    </source>
</evidence>
<organism evidence="1">
    <name type="scientific">viral metagenome</name>
    <dbReference type="NCBI Taxonomy" id="1070528"/>
    <lineage>
        <taxon>unclassified sequences</taxon>
        <taxon>metagenomes</taxon>
        <taxon>organismal metagenomes</taxon>
    </lineage>
</organism>